<accession>B1GZ67</accession>
<name>B1GZ67_ENDTX</name>
<feature type="transmembrane region" description="Helical" evidence="5">
    <location>
        <begin position="271"/>
        <end position="292"/>
    </location>
</feature>
<dbReference type="PATRIC" id="fig|471821.5.peg.107"/>
<evidence type="ECO:0000313" key="8">
    <source>
        <dbReference type="Proteomes" id="UP000001691"/>
    </source>
</evidence>
<feature type="domain" description="Major facilitator superfamily (MFS) profile" evidence="6">
    <location>
        <begin position="24"/>
        <end position="467"/>
    </location>
</feature>
<feature type="transmembrane region" description="Helical" evidence="5">
    <location>
        <begin position="20"/>
        <end position="37"/>
    </location>
</feature>
<dbReference type="Proteomes" id="UP000001691">
    <property type="component" value="Chromosome"/>
</dbReference>
<dbReference type="InterPro" id="IPR036259">
    <property type="entry name" value="MFS_trans_sf"/>
</dbReference>
<dbReference type="AlphaFoldDB" id="B1GZ67"/>
<evidence type="ECO:0000256" key="5">
    <source>
        <dbReference type="SAM" id="Phobius"/>
    </source>
</evidence>
<feature type="transmembrane region" description="Helical" evidence="5">
    <location>
        <begin position="90"/>
        <end position="112"/>
    </location>
</feature>
<dbReference type="RefSeq" id="WP_015423078.1">
    <property type="nucleotide sequence ID" value="NC_020419.1"/>
</dbReference>
<gene>
    <name evidence="7" type="ordered locus">TGRD_066</name>
</gene>
<feature type="transmembrane region" description="Helical" evidence="5">
    <location>
        <begin position="197"/>
        <end position="218"/>
    </location>
</feature>
<feature type="transmembrane region" description="Helical" evidence="5">
    <location>
        <begin position="171"/>
        <end position="191"/>
    </location>
</feature>
<dbReference type="PANTHER" id="PTHR11662:SF285">
    <property type="entry name" value="HEXURONATE TRANSPORTER"/>
    <property type="match status" value="1"/>
</dbReference>
<dbReference type="EMBL" id="AP009510">
    <property type="protein sequence ID" value="BAG13549.1"/>
    <property type="molecule type" value="Genomic_DNA"/>
</dbReference>
<dbReference type="GO" id="GO:0015134">
    <property type="term" value="F:hexuronate transmembrane transporter activity"/>
    <property type="evidence" value="ECO:0007669"/>
    <property type="project" value="TreeGrafter"/>
</dbReference>
<proteinExistence type="predicted"/>
<dbReference type="STRING" id="471821.TGRD_066"/>
<dbReference type="Gene3D" id="1.20.1250.20">
    <property type="entry name" value="MFS general substrate transporter like domains"/>
    <property type="match status" value="2"/>
</dbReference>
<evidence type="ECO:0000256" key="4">
    <source>
        <dbReference type="ARBA" id="ARBA00023136"/>
    </source>
</evidence>
<feature type="transmembrane region" description="Helical" evidence="5">
    <location>
        <begin position="441"/>
        <end position="463"/>
    </location>
</feature>
<feature type="transmembrane region" description="Helical" evidence="5">
    <location>
        <begin position="57"/>
        <end position="78"/>
    </location>
</feature>
<dbReference type="GO" id="GO:0016020">
    <property type="term" value="C:membrane"/>
    <property type="evidence" value="ECO:0007669"/>
    <property type="project" value="UniProtKB-SubCell"/>
</dbReference>
<dbReference type="PROSITE" id="PS50850">
    <property type="entry name" value="MFS"/>
    <property type="match status" value="1"/>
</dbReference>
<comment type="subcellular location">
    <subcellularLocation>
        <location evidence="1">Membrane</location>
        <topology evidence="1">Multi-pass membrane protein</topology>
    </subcellularLocation>
</comment>
<evidence type="ECO:0000313" key="7">
    <source>
        <dbReference type="EMBL" id="BAG13549.1"/>
    </source>
</evidence>
<organism evidence="7 8">
    <name type="scientific">Endomicrobium trichonymphae</name>
    <dbReference type="NCBI Taxonomy" id="1408204"/>
    <lineage>
        <taxon>Bacteria</taxon>
        <taxon>Pseudomonadati</taxon>
        <taxon>Elusimicrobiota</taxon>
        <taxon>Endomicrobiia</taxon>
        <taxon>Endomicrobiales</taxon>
        <taxon>Endomicrobiaceae</taxon>
        <taxon>Candidatus Endomicrobiellum</taxon>
    </lineage>
</organism>
<feature type="transmembrane region" description="Helical" evidence="5">
    <location>
        <begin position="345"/>
        <end position="363"/>
    </location>
</feature>
<dbReference type="CDD" id="cd17319">
    <property type="entry name" value="MFS_ExuT_GudP_like"/>
    <property type="match status" value="1"/>
</dbReference>
<keyword evidence="3 5" id="KW-1133">Transmembrane helix</keyword>
<protein>
    <submittedName>
        <fullName evidence="7">Hexuronate transporter</fullName>
    </submittedName>
</protein>
<keyword evidence="8" id="KW-1185">Reference proteome</keyword>
<dbReference type="PANTHER" id="PTHR11662">
    <property type="entry name" value="SOLUTE CARRIER FAMILY 17"/>
    <property type="match status" value="1"/>
</dbReference>
<evidence type="ECO:0000256" key="2">
    <source>
        <dbReference type="ARBA" id="ARBA00022692"/>
    </source>
</evidence>
<dbReference type="InterPro" id="IPR011701">
    <property type="entry name" value="MFS"/>
</dbReference>
<sequence length="472" mass="53131">MAQNETLSDAGTTNQKMTNYRWTICALLFFATTINYVDRQVLSLLQPYLSEKFHWTYSDYANITSAFQFCYAIALLFAGRFIDRLGTKKGYAWALILWSIGSMIHAFANGIGNALSPLLSVFGIVMMPVSVVGFIFARFVLGVGESGNFPSAIKTTAEWFPKKERSFATGIFNSGANIGAVVAPLSVPLIAEYFGWEYAFIIVGATGFLWIVFWKYYYDSPEKLLKKRKINKAEYNYIHSDTKEQPVENDVKEKSSKNKVRWFRLLSYRQTWSFVIGKFFTDCVWWFFLFWLPVFLKSYYGMAGTQLMMPLAVLYTMTMMGSIGGGWLPAYFVNKGMNMYPARMAAMIVIAIFPLVVLLAQPLSSISYWWPILLIGIGTSAHQAWSANLFTTVSDMFPKKVVASVTGIGGMAGSISGVIISKVGGWLFDHYSTLGHIETGYTIMFAFCAIAYLLAWCIMKLLVPKFKPITDI</sequence>
<dbReference type="Pfam" id="PF07690">
    <property type="entry name" value="MFS_1"/>
    <property type="match status" value="1"/>
</dbReference>
<dbReference type="InterPro" id="IPR050382">
    <property type="entry name" value="MFS_Na/Anion_cotransporter"/>
</dbReference>
<evidence type="ECO:0000256" key="3">
    <source>
        <dbReference type="ARBA" id="ARBA00022989"/>
    </source>
</evidence>
<feature type="transmembrane region" description="Helical" evidence="5">
    <location>
        <begin position="312"/>
        <end position="333"/>
    </location>
</feature>
<evidence type="ECO:0000259" key="6">
    <source>
        <dbReference type="PROSITE" id="PS50850"/>
    </source>
</evidence>
<keyword evidence="2 5" id="KW-0812">Transmembrane</keyword>
<dbReference type="KEGG" id="rsd:TGRD_066"/>
<reference evidence="8" key="1">
    <citation type="journal article" date="2008" name="Proc. Natl. Acad. Sci. U.S.A.">
        <title>Complete genome of the uncultured termite group 1 bacteria in a single host protist cell.</title>
        <authorList>
            <person name="Hongoh Y."/>
            <person name="Sharma V.K."/>
            <person name="Prakash T."/>
            <person name="Noda S."/>
            <person name="Taylor T.D."/>
            <person name="Kudo T."/>
            <person name="Sakaki Y."/>
            <person name="Toyoda A."/>
            <person name="Hattori M."/>
            <person name="Ohkuma M."/>
        </authorList>
    </citation>
    <scope>NUCLEOTIDE SEQUENCE [LARGE SCALE GENOMIC DNA]</scope>
    <source>
        <strain evidence="8">Rs-D17 genomovar Ri2008</strain>
    </source>
</reference>
<feature type="transmembrane region" description="Helical" evidence="5">
    <location>
        <begin position="118"/>
        <end position="141"/>
    </location>
</feature>
<dbReference type="InterPro" id="IPR020846">
    <property type="entry name" value="MFS_dom"/>
</dbReference>
<dbReference type="HOGENOM" id="CLU_001265_5_1_0"/>
<evidence type="ECO:0000256" key="1">
    <source>
        <dbReference type="ARBA" id="ARBA00004141"/>
    </source>
</evidence>
<feature type="transmembrane region" description="Helical" evidence="5">
    <location>
        <begin position="369"/>
        <end position="389"/>
    </location>
</feature>
<feature type="transmembrane region" description="Helical" evidence="5">
    <location>
        <begin position="401"/>
        <end position="421"/>
    </location>
</feature>
<dbReference type="SUPFAM" id="SSF103473">
    <property type="entry name" value="MFS general substrate transporter"/>
    <property type="match status" value="1"/>
</dbReference>
<keyword evidence="4 5" id="KW-0472">Membrane</keyword>